<name>A0ABP6TS55_9ACTN</name>
<organism evidence="2 3">
    <name type="scientific">Streptomyces prasinosporus</name>
    <dbReference type="NCBI Taxonomy" id="68256"/>
    <lineage>
        <taxon>Bacteria</taxon>
        <taxon>Bacillati</taxon>
        <taxon>Actinomycetota</taxon>
        <taxon>Actinomycetes</taxon>
        <taxon>Kitasatosporales</taxon>
        <taxon>Streptomycetaceae</taxon>
        <taxon>Streptomyces</taxon>
        <taxon>Streptomyces albogriseolus group</taxon>
    </lineage>
</organism>
<reference evidence="3" key="1">
    <citation type="journal article" date="2019" name="Int. J. Syst. Evol. Microbiol.">
        <title>The Global Catalogue of Microorganisms (GCM) 10K type strain sequencing project: providing services to taxonomists for standard genome sequencing and annotation.</title>
        <authorList>
            <consortium name="The Broad Institute Genomics Platform"/>
            <consortium name="The Broad Institute Genome Sequencing Center for Infectious Disease"/>
            <person name="Wu L."/>
            <person name="Ma J."/>
        </authorList>
    </citation>
    <scope>NUCLEOTIDE SEQUENCE [LARGE SCALE GENOMIC DNA]</scope>
    <source>
        <strain evidence="3">JCM 4816</strain>
    </source>
</reference>
<dbReference type="SUPFAM" id="SSF47413">
    <property type="entry name" value="lambda repressor-like DNA-binding domains"/>
    <property type="match status" value="1"/>
</dbReference>
<comment type="caution">
    <text evidence="2">The sequence shown here is derived from an EMBL/GenBank/DDBJ whole genome shotgun (WGS) entry which is preliminary data.</text>
</comment>
<feature type="region of interest" description="Disordered" evidence="1">
    <location>
        <begin position="82"/>
        <end position="112"/>
    </location>
</feature>
<keyword evidence="3" id="KW-1185">Reference proteome</keyword>
<evidence type="ECO:0008006" key="4">
    <source>
        <dbReference type="Google" id="ProtNLM"/>
    </source>
</evidence>
<evidence type="ECO:0000313" key="2">
    <source>
        <dbReference type="EMBL" id="GAA3498138.1"/>
    </source>
</evidence>
<sequence length="112" mass="12378">MLGRRLGGELLRLRDAAAKTQQRAAEVIGATNSKIVKMERGWVPMRDPDIRALCEFHGPADGKAVTRLLGLARLDRGRRKAKGWWRNSPHCRPAVSHGHVGARVPRASGGRR</sequence>
<proteinExistence type="predicted"/>
<evidence type="ECO:0000313" key="3">
    <source>
        <dbReference type="Proteomes" id="UP001501455"/>
    </source>
</evidence>
<dbReference type="Proteomes" id="UP001501455">
    <property type="component" value="Unassembled WGS sequence"/>
</dbReference>
<dbReference type="Pfam" id="PF13560">
    <property type="entry name" value="HTH_31"/>
    <property type="match status" value="1"/>
</dbReference>
<gene>
    <name evidence="2" type="ORF">GCM10019016_052410</name>
</gene>
<dbReference type="InterPro" id="IPR010982">
    <property type="entry name" value="Lambda_DNA-bd_dom_sf"/>
</dbReference>
<accession>A0ABP6TS55</accession>
<protein>
    <recommendedName>
        <fullName evidence="4">XRE family transcriptional regulator</fullName>
    </recommendedName>
</protein>
<evidence type="ECO:0000256" key="1">
    <source>
        <dbReference type="SAM" id="MobiDB-lite"/>
    </source>
</evidence>
<dbReference type="EMBL" id="BAAAXF010000036">
    <property type="protein sequence ID" value="GAA3498138.1"/>
    <property type="molecule type" value="Genomic_DNA"/>
</dbReference>